<comment type="subcellular location">
    <subcellularLocation>
        <location evidence="1">Cell membrane</location>
        <topology evidence="1">Multi-pass membrane protein</topology>
    </subcellularLocation>
    <subcellularLocation>
        <location evidence="7">Membrane</location>
        <topology evidence="7">Multi-pass membrane protein</topology>
    </subcellularLocation>
</comment>
<feature type="domain" description="Major facilitator superfamily (MFS) profile" evidence="8">
    <location>
        <begin position="1"/>
        <end position="123"/>
    </location>
</feature>
<keyword evidence="4 7" id="KW-0812">Transmembrane</keyword>
<reference evidence="9" key="1">
    <citation type="submission" date="2018-06" db="EMBL/GenBank/DDBJ databases">
        <authorList>
            <consortium name="NARMS: The National Antimicrobial Resistance Monitoring System"/>
        </authorList>
    </citation>
    <scope>NUCLEOTIDE SEQUENCE</scope>
    <source>
        <strain evidence="9">FSIS11809345</strain>
    </source>
</reference>
<organism evidence="9">
    <name type="scientific">Campylobacter jejuni</name>
    <dbReference type="NCBI Taxonomy" id="197"/>
    <lineage>
        <taxon>Bacteria</taxon>
        <taxon>Pseudomonadati</taxon>
        <taxon>Campylobacterota</taxon>
        <taxon>Epsilonproteobacteria</taxon>
        <taxon>Campylobacterales</taxon>
        <taxon>Campylobacteraceae</taxon>
        <taxon>Campylobacter</taxon>
    </lineage>
</organism>
<accession>A0A5T1AMC6</accession>
<dbReference type="InterPro" id="IPR000109">
    <property type="entry name" value="POT_fam"/>
</dbReference>
<dbReference type="InterPro" id="IPR036259">
    <property type="entry name" value="MFS_trans_sf"/>
</dbReference>
<evidence type="ECO:0000256" key="4">
    <source>
        <dbReference type="ARBA" id="ARBA00022692"/>
    </source>
</evidence>
<evidence type="ECO:0000256" key="6">
    <source>
        <dbReference type="ARBA" id="ARBA00023136"/>
    </source>
</evidence>
<dbReference type="InterPro" id="IPR050171">
    <property type="entry name" value="MFS_Transporters"/>
</dbReference>
<dbReference type="SUPFAM" id="SSF103473">
    <property type="entry name" value="MFS general substrate transporter"/>
    <property type="match status" value="1"/>
</dbReference>
<evidence type="ECO:0000256" key="5">
    <source>
        <dbReference type="ARBA" id="ARBA00022989"/>
    </source>
</evidence>
<dbReference type="GO" id="GO:0022857">
    <property type="term" value="F:transmembrane transporter activity"/>
    <property type="evidence" value="ECO:0007669"/>
    <property type="project" value="InterPro"/>
</dbReference>
<dbReference type="EMBL" id="AACIHF010000003">
    <property type="protein sequence ID" value="EAK6821012.1"/>
    <property type="molecule type" value="Genomic_DNA"/>
</dbReference>
<evidence type="ECO:0000313" key="9">
    <source>
        <dbReference type="EMBL" id="EAK6821012.1"/>
    </source>
</evidence>
<dbReference type="Gene3D" id="1.20.1250.20">
    <property type="entry name" value="MFS general substrate transporter like domains"/>
    <property type="match status" value="1"/>
</dbReference>
<proteinExistence type="inferred from homology"/>
<sequence>KALFLGSFIIALGHISIALSILSTPMFFLGLTFIVIGTGFFKTNASVTVGMLYKQNDTRCDTGYTIFYIGINIGAFIAPLICGFVQAKWNYHLGFVIGGLGMLISLLILYFKAALELEEFHKN</sequence>
<keyword evidence="6" id="KW-0472">Membrane</keyword>
<evidence type="ECO:0000256" key="2">
    <source>
        <dbReference type="ARBA" id="ARBA00022448"/>
    </source>
</evidence>
<dbReference type="PANTHER" id="PTHR23517">
    <property type="entry name" value="RESISTANCE PROTEIN MDTM, PUTATIVE-RELATED-RELATED"/>
    <property type="match status" value="1"/>
</dbReference>
<feature type="non-terminal residue" evidence="9">
    <location>
        <position position="1"/>
    </location>
</feature>
<dbReference type="Pfam" id="PF00854">
    <property type="entry name" value="PTR2"/>
    <property type="match status" value="1"/>
</dbReference>
<gene>
    <name evidence="9" type="ORF">DDP20_02400</name>
</gene>
<evidence type="ECO:0000259" key="8">
    <source>
        <dbReference type="PROSITE" id="PS50850"/>
    </source>
</evidence>
<dbReference type="PROSITE" id="PS01023">
    <property type="entry name" value="PTR2_2"/>
    <property type="match status" value="1"/>
</dbReference>
<comment type="similarity">
    <text evidence="7">Belongs to the major facilitator superfamily. Proton-dependent oligopeptide transporter (POT/PTR) (TC 2.A.17) family.</text>
</comment>
<protein>
    <submittedName>
        <fullName evidence="9">Peptide MFS transporter</fullName>
    </submittedName>
</protein>
<dbReference type="PANTHER" id="PTHR23517:SF15">
    <property type="entry name" value="PROTON-DEPENDENT OLIGOPEPTIDE FAMILY TRANSPORT PROTEIN"/>
    <property type="match status" value="1"/>
</dbReference>
<dbReference type="GO" id="GO:0006857">
    <property type="term" value="P:oligopeptide transport"/>
    <property type="evidence" value="ECO:0007669"/>
    <property type="project" value="InterPro"/>
</dbReference>
<dbReference type="AlphaFoldDB" id="A0A5T1AMC6"/>
<dbReference type="InterPro" id="IPR020846">
    <property type="entry name" value="MFS_dom"/>
</dbReference>
<keyword evidence="2 7" id="KW-0813">Transport</keyword>
<keyword evidence="5" id="KW-1133">Transmembrane helix</keyword>
<dbReference type="PROSITE" id="PS50850">
    <property type="entry name" value="MFS"/>
    <property type="match status" value="1"/>
</dbReference>
<evidence type="ECO:0000256" key="1">
    <source>
        <dbReference type="ARBA" id="ARBA00004651"/>
    </source>
</evidence>
<keyword evidence="3" id="KW-1003">Cell membrane</keyword>
<name>A0A5T1AMC6_CAMJU</name>
<comment type="caution">
    <text evidence="9">The sequence shown here is derived from an EMBL/GenBank/DDBJ whole genome shotgun (WGS) entry which is preliminary data.</text>
</comment>
<evidence type="ECO:0000256" key="3">
    <source>
        <dbReference type="ARBA" id="ARBA00022475"/>
    </source>
</evidence>
<dbReference type="InterPro" id="IPR018456">
    <property type="entry name" value="PTR2_symporter_CS"/>
</dbReference>
<dbReference type="GO" id="GO:0005886">
    <property type="term" value="C:plasma membrane"/>
    <property type="evidence" value="ECO:0007669"/>
    <property type="project" value="UniProtKB-SubCell"/>
</dbReference>
<evidence type="ECO:0000256" key="7">
    <source>
        <dbReference type="RuleBase" id="RU003755"/>
    </source>
</evidence>